<dbReference type="Pfam" id="PF22491">
    <property type="entry name" value="DUF6988"/>
    <property type="match status" value="1"/>
</dbReference>
<dbReference type="EMBL" id="CP097635">
    <property type="protein sequence ID" value="URI07966.1"/>
    <property type="molecule type" value="Genomic_DNA"/>
</dbReference>
<sequence>MDLVPLLERSDALHAALAQAVGVLNDILRAERATVTMDALLLSSQHAAALRLTLAAGLGASAIGLLRMQYEAVLRAVWALFAADASDVAALAAPLTTGTLKAAKSLGLAAELLTAIEKSQAPEDLKRSLREFRASSWDVLNSYIHAGIHPLRRADGNAVHELVVALKMSNGLAAITSALMVIVGQRPKRQVDINVVSTNSTDCLPQRHFGT</sequence>
<gene>
    <name evidence="1" type="ORF">MW290_05115</name>
</gene>
<dbReference type="RefSeq" id="WP_250196188.1">
    <property type="nucleotide sequence ID" value="NZ_CP097635.1"/>
</dbReference>
<reference evidence="1" key="1">
    <citation type="submission" date="2022-05" db="EMBL/GenBank/DDBJ databases">
        <title>An RpoN-dependent PEP-CTERM gene is involved in floc formation of an Aquincola tertiaricarbonis strain.</title>
        <authorList>
            <person name="Qiu D."/>
            <person name="Xia M."/>
        </authorList>
    </citation>
    <scope>NUCLEOTIDE SEQUENCE</scope>
    <source>
        <strain evidence="1">RN12</strain>
    </source>
</reference>
<dbReference type="InterPro" id="IPR054257">
    <property type="entry name" value="DUF6988"/>
</dbReference>
<evidence type="ECO:0000313" key="1">
    <source>
        <dbReference type="EMBL" id="URI07966.1"/>
    </source>
</evidence>
<name>A0ABY4S3E5_AQUTE</name>
<organism evidence="1 2">
    <name type="scientific">Aquincola tertiaricarbonis</name>
    <dbReference type="NCBI Taxonomy" id="391953"/>
    <lineage>
        <taxon>Bacteria</taxon>
        <taxon>Pseudomonadati</taxon>
        <taxon>Pseudomonadota</taxon>
        <taxon>Betaproteobacteria</taxon>
        <taxon>Burkholderiales</taxon>
        <taxon>Sphaerotilaceae</taxon>
        <taxon>Aquincola</taxon>
    </lineage>
</organism>
<proteinExistence type="predicted"/>
<keyword evidence="2" id="KW-1185">Reference proteome</keyword>
<dbReference type="Proteomes" id="UP001056201">
    <property type="component" value="Chromosome 1"/>
</dbReference>
<evidence type="ECO:0000313" key="2">
    <source>
        <dbReference type="Proteomes" id="UP001056201"/>
    </source>
</evidence>
<protein>
    <submittedName>
        <fullName evidence="1">Uncharacterized protein</fullName>
    </submittedName>
</protein>
<accession>A0ABY4S3E5</accession>